<proteinExistence type="predicted"/>
<evidence type="ECO:0000313" key="3">
    <source>
        <dbReference type="Proteomes" id="UP000324106"/>
    </source>
</evidence>
<evidence type="ECO:0000313" key="2">
    <source>
        <dbReference type="EMBL" id="QES20536.1"/>
    </source>
</evidence>
<feature type="domain" description="DnaJ homologue subfamily C member 28 conserved" evidence="1">
    <location>
        <begin position="14"/>
        <end position="80"/>
    </location>
</feature>
<dbReference type="InterPro" id="IPR018961">
    <property type="entry name" value="DnaJ_homolog_subfam-C_membr-28"/>
</dbReference>
<name>A0A5P2AR71_STRVZ</name>
<accession>A0A5P2AR71</accession>
<dbReference type="RefSeq" id="WP_150267275.1">
    <property type="nucleotide sequence ID" value="NZ_CP029194.1"/>
</dbReference>
<evidence type="ECO:0000259" key="1">
    <source>
        <dbReference type="Pfam" id="PF09350"/>
    </source>
</evidence>
<dbReference type="Proteomes" id="UP000324106">
    <property type="component" value="Chromosome"/>
</dbReference>
<reference evidence="2 3" key="1">
    <citation type="submission" date="2018-05" db="EMBL/GenBank/DDBJ databases">
        <title>Streptomyces venezuelae.</title>
        <authorList>
            <person name="Kim W."/>
            <person name="Lee N."/>
            <person name="Cho B.-K."/>
        </authorList>
    </citation>
    <scope>NUCLEOTIDE SEQUENCE [LARGE SCALE GENOMIC DNA]</scope>
    <source>
        <strain evidence="2 3">ATCC 15068</strain>
    </source>
</reference>
<dbReference type="Pfam" id="PF09350">
    <property type="entry name" value="DJC28_CD"/>
    <property type="match status" value="1"/>
</dbReference>
<dbReference type="AlphaFoldDB" id="A0A5P2AR71"/>
<dbReference type="EMBL" id="CP029194">
    <property type="protein sequence ID" value="QES20536.1"/>
    <property type="molecule type" value="Genomic_DNA"/>
</dbReference>
<organism evidence="2 3">
    <name type="scientific">Streptomyces venezuelae</name>
    <dbReference type="NCBI Taxonomy" id="54571"/>
    <lineage>
        <taxon>Bacteria</taxon>
        <taxon>Bacillati</taxon>
        <taxon>Actinomycetota</taxon>
        <taxon>Actinomycetes</taxon>
        <taxon>Kitasatosporales</taxon>
        <taxon>Streptomycetaceae</taxon>
        <taxon>Streptomyces</taxon>
    </lineage>
</organism>
<protein>
    <submittedName>
        <fullName evidence="2">DUF1992 domain-containing protein</fullName>
    </submittedName>
</protein>
<gene>
    <name evidence="2" type="ORF">DEJ46_16555</name>
</gene>
<sequence length="134" mass="14722">MTERKPPGVSFESFVDKQIREASERGEFRSLAGFGKPLPDDSAPYDELWWIKGKMHSEGASVLPPSLALRKEAEDAVEAVAAAVSESQVRRILGEINTKIAEALARPPAGPPLNLTLFDVEAVLEGWRAERRLP</sequence>
<dbReference type="OrthoDB" id="3395286at2"/>